<comment type="caution">
    <text evidence="2">The sequence shown here is derived from an EMBL/GenBank/DDBJ whole genome shotgun (WGS) entry which is preliminary data.</text>
</comment>
<dbReference type="AlphaFoldDB" id="A0A0F9SC38"/>
<sequence>MSSEREEAIKIYCLAENELIRLSKEKWDLEKKIEELREKLPRLHDLGDVA</sequence>
<evidence type="ECO:0000313" key="2">
    <source>
        <dbReference type="EMBL" id="KKN66430.1"/>
    </source>
</evidence>
<proteinExistence type="predicted"/>
<feature type="coiled-coil region" evidence="1">
    <location>
        <begin position="19"/>
        <end position="46"/>
    </location>
</feature>
<organism evidence="2">
    <name type="scientific">marine sediment metagenome</name>
    <dbReference type="NCBI Taxonomy" id="412755"/>
    <lineage>
        <taxon>unclassified sequences</taxon>
        <taxon>metagenomes</taxon>
        <taxon>ecological metagenomes</taxon>
    </lineage>
</organism>
<name>A0A0F9SC38_9ZZZZ</name>
<gene>
    <name evidence="2" type="ORF">LCGC14_0471520</name>
</gene>
<protein>
    <submittedName>
        <fullName evidence="2">Uncharacterized protein</fullName>
    </submittedName>
</protein>
<accession>A0A0F9SC38</accession>
<dbReference type="EMBL" id="LAZR01000501">
    <property type="protein sequence ID" value="KKN66430.1"/>
    <property type="molecule type" value="Genomic_DNA"/>
</dbReference>
<reference evidence="2" key="1">
    <citation type="journal article" date="2015" name="Nature">
        <title>Complex archaea that bridge the gap between prokaryotes and eukaryotes.</title>
        <authorList>
            <person name="Spang A."/>
            <person name="Saw J.H."/>
            <person name="Jorgensen S.L."/>
            <person name="Zaremba-Niedzwiedzka K."/>
            <person name="Martijn J."/>
            <person name="Lind A.E."/>
            <person name="van Eijk R."/>
            <person name="Schleper C."/>
            <person name="Guy L."/>
            <person name="Ettema T.J."/>
        </authorList>
    </citation>
    <scope>NUCLEOTIDE SEQUENCE</scope>
</reference>
<evidence type="ECO:0000256" key="1">
    <source>
        <dbReference type="SAM" id="Coils"/>
    </source>
</evidence>
<keyword evidence="1" id="KW-0175">Coiled coil</keyword>